<dbReference type="RefSeq" id="XP_024775735.1">
    <property type="nucleotide sequence ID" value="XM_024914982.1"/>
</dbReference>
<dbReference type="EMBL" id="KZ679679">
    <property type="protein sequence ID" value="PTB56058.1"/>
    <property type="molecule type" value="Genomic_DNA"/>
</dbReference>
<protein>
    <submittedName>
        <fullName evidence="1">Uncharacterized protein</fullName>
    </submittedName>
</protein>
<keyword evidence="2" id="KW-1185">Reference proteome</keyword>
<evidence type="ECO:0000313" key="1">
    <source>
        <dbReference type="EMBL" id="PTB56058.1"/>
    </source>
</evidence>
<evidence type="ECO:0000313" key="2">
    <source>
        <dbReference type="Proteomes" id="UP000241690"/>
    </source>
</evidence>
<reference evidence="1 2" key="1">
    <citation type="submission" date="2016-07" db="EMBL/GenBank/DDBJ databases">
        <title>Multiple horizontal gene transfer events from other fungi enriched the ability of initially mycotrophic Trichoderma (Ascomycota) to feed on dead plant biomass.</title>
        <authorList>
            <consortium name="DOE Joint Genome Institute"/>
            <person name="Aerts A."/>
            <person name="Atanasova L."/>
            <person name="Chenthamara K."/>
            <person name="Zhang J."/>
            <person name="Grujic M."/>
            <person name="Henrissat B."/>
            <person name="Kuo A."/>
            <person name="Salamov A."/>
            <person name="Lipzen A."/>
            <person name="Labutti K."/>
            <person name="Barry K."/>
            <person name="Miao Y."/>
            <person name="Rahimi M.J."/>
            <person name="Shen Q."/>
            <person name="Grigoriev I.V."/>
            <person name="Kubicek C.P."/>
            <person name="Druzhinina I.S."/>
        </authorList>
    </citation>
    <scope>NUCLEOTIDE SEQUENCE [LARGE SCALE GENOMIC DNA]</scope>
    <source>
        <strain evidence="1 2">CBS 226.95</strain>
    </source>
</reference>
<dbReference type="AlphaFoldDB" id="A0A2T4AGL1"/>
<organism evidence="1 2">
    <name type="scientific">Trichoderma harzianum CBS 226.95</name>
    <dbReference type="NCBI Taxonomy" id="983964"/>
    <lineage>
        <taxon>Eukaryota</taxon>
        <taxon>Fungi</taxon>
        <taxon>Dikarya</taxon>
        <taxon>Ascomycota</taxon>
        <taxon>Pezizomycotina</taxon>
        <taxon>Sordariomycetes</taxon>
        <taxon>Hypocreomycetidae</taxon>
        <taxon>Hypocreales</taxon>
        <taxon>Hypocreaceae</taxon>
        <taxon>Trichoderma</taxon>
    </lineage>
</organism>
<dbReference type="GeneID" id="36623548"/>
<proteinExistence type="predicted"/>
<sequence length="177" mass="20148">MVEVMTMPRLAHTGEDNGRHWLPVPAFRDSRLTYDAHDDVVICHCMYPLSWLCMQIFDSLKESQTRMPDWPVFFPAPSPKILEVSADTVDSNWHLPNGARGWRVTQFIYVSGPPRTFNLDLRGGCRHTTNSSARATLCLDLPSRPVSLRDVTTVGWPSRAQLHVRTRIGLLWVLHDG</sequence>
<dbReference type="Proteomes" id="UP000241690">
    <property type="component" value="Unassembled WGS sequence"/>
</dbReference>
<gene>
    <name evidence="1" type="ORF">M431DRAFT_416471</name>
</gene>
<accession>A0A2T4AGL1</accession>
<name>A0A2T4AGL1_TRIHA</name>